<dbReference type="GO" id="GO:0031011">
    <property type="term" value="C:Ino80 complex"/>
    <property type="evidence" value="ECO:0007669"/>
    <property type="project" value="UniProtKB-UniRule"/>
</dbReference>
<dbReference type="InterPro" id="IPR001650">
    <property type="entry name" value="Helicase_C-like"/>
</dbReference>
<organism evidence="17 18">
    <name type="scientific">Dimargaris cristalligena</name>
    <dbReference type="NCBI Taxonomy" id="215637"/>
    <lineage>
        <taxon>Eukaryota</taxon>
        <taxon>Fungi</taxon>
        <taxon>Fungi incertae sedis</taxon>
        <taxon>Zoopagomycota</taxon>
        <taxon>Kickxellomycotina</taxon>
        <taxon>Dimargaritomycetes</taxon>
        <taxon>Dimargaritales</taxon>
        <taxon>Dimargaritaceae</taxon>
        <taxon>Dimargaris</taxon>
    </lineage>
</organism>
<comment type="subcellular location">
    <subcellularLocation>
        <location evidence="1 12">Nucleus</location>
    </subcellularLocation>
</comment>
<comment type="function">
    <text evidence="12">ATPase component of the INO80 complex which remodels chromatin by shifting nucleosomes and is involved in DNA repair.</text>
</comment>
<evidence type="ECO:0000256" key="9">
    <source>
        <dbReference type="ARBA" id="ARBA00023159"/>
    </source>
</evidence>
<keyword evidence="10 12" id="KW-0234">DNA repair</keyword>
<keyword evidence="13" id="KW-0175">Coiled coil</keyword>
<sequence>LAQKQIPKVYRHLSLNQAVRQQNCRRVAQICQRELRRVATKSAKERKEMQLRSKRAMREMLLFWKRNEKEEKEARKRAEREAQERMRIEEERRESMRQNRKLNFLISQTELFSHFVGNKLGTGDDPGPATTDAAALAEKSTADGAVDFEQIDFDDEDETNLQKRAMQSAQSALALQQRQMKAFDDNRQELRSSALKEAEADHKAGMAVSQDLLDEMNFMNPSSMLGQNEIKQPKLLMCQLKEYQLKGLNWLANLYDQGINGILADEMGLGKTVQSISLLAYLAEVHHIQGPFLVVAPASTLHNWQQEISRFVPAFKILPYWGNVKDRKTLRKLWNKNTLYSSDPPFNVLITSYQMVVTDERYFQRVKWQYMVLDEAQAIKSSSSTRWKILLGFHCRNRLLLTGTPIQNSMQELWALLHFIMPTLFDSHEEFSEWFSKDIESHAENKTSLNQHQLSRLHIILKPFMLRRIKKHVQNELGDKIELEVRCNLTARQRYLYQALKSRISAAELLAKASSSSESDSDSLMNLVMQFRKVCNHPELFERAEVESPYAFCTFSLTPSVAREGDFLTLSYVSRNFIQYHIPRRLYADGGLLGEAGPGSSAAILTKLRSVKLNIWQPDYIQGSIEGNGAFAFAPYVDHSPQELTRAFHNSLWERWVETLPRLHARENWFRYVVDHPELAFHRPRVRLMMPLPGLASPTIADLRSIVATALPYHFLNRTSPAYQPPVVAPPINAVCSSWSFTRRQAHTWFEPHLCRALLEPPCSRWESSPRPNATLPYRRQGLSHIWMPAADKLISYSAKMTVLDKLLAKLKSEGHRVLVYFQMTKMIDLMEEYLTYRQYTYLRLDGSSKISERRDMVTDWQTRDDIFIFLLSTRAGGLGINLTAADTVIFYDSDWNPTVDQQAMDRAHRLGQTRQVTVYRLLTRGTIEEKILMRARQKDEIHKVVISGG</sequence>
<dbReference type="SMART" id="SM00487">
    <property type="entry name" value="DEXDc"/>
    <property type="match status" value="1"/>
</dbReference>
<dbReference type="AlphaFoldDB" id="A0A4Q0A3R0"/>
<reference evidence="18" key="1">
    <citation type="journal article" date="2018" name="Nat. Microbiol.">
        <title>Leveraging single-cell genomics to expand the fungal tree of life.</title>
        <authorList>
            <person name="Ahrendt S.R."/>
            <person name="Quandt C.A."/>
            <person name="Ciobanu D."/>
            <person name="Clum A."/>
            <person name="Salamov A."/>
            <person name="Andreopoulos B."/>
            <person name="Cheng J.F."/>
            <person name="Woyke T."/>
            <person name="Pelin A."/>
            <person name="Henrissat B."/>
            <person name="Reynolds N.K."/>
            <person name="Benny G.L."/>
            <person name="Smith M.E."/>
            <person name="James T.Y."/>
            <person name="Grigoriev I.V."/>
        </authorList>
    </citation>
    <scope>NUCLEOTIDE SEQUENCE [LARGE SCALE GENOMIC DNA]</scope>
    <source>
        <strain evidence="18">RSA 468</strain>
    </source>
</reference>
<comment type="catalytic activity">
    <reaction evidence="12">
        <text>ATP + H2O = ADP + phosphate + H(+)</text>
        <dbReference type="Rhea" id="RHEA:13065"/>
        <dbReference type="ChEBI" id="CHEBI:15377"/>
        <dbReference type="ChEBI" id="CHEBI:15378"/>
        <dbReference type="ChEBI" id="CHEBI:30616"/>
        <dbReference type="ChEBI" id="CHEBI:43474"/>
        <dbReference type="ChEBI" id="CHEBI:456216"/>
    </reaction>
</comment>
<evidence type="ECO:0000256" key="1">
    <source>
        <dbReference type="ARBA" id="ARBA00004123"/>
    </source>
</evidence>
<dbReference type="Pfam" id="PF13892">
    <property type="entry name" value="DBINO"/>
    <property type="match status" value="1"/>
</dbReference>
<dbReference type="Gene3D" id="3.40.50.10810">
    <property type="entry name" value="Tandem AAA-ATPase domain"/>
    <property type="match status" value="1"/>
</dbReference>
<evidence type="ECO:0000256" key="10">
    <source>
        <dbReference type="ARBA" id="ARBA00023204"/>
    </source>
</evidence>
<dbReference type="Proteomes" id="UP000268162">
    <property type="component" value="Unassembled WGS sequence"/>
</dbReference>
<keyword evidence="7 12" id="KW-0067">ATP-binding</keyword>
<dbReference type="Pfam" id="PF00176">
    <property type="entry name" value="SNF2-rel_dom"/>
    <property type="match status" value="1"/>
</dbReference>
<evidence type="ECO:0000256" key="7">
    <source>
        <dbReference type="ARBA" id="ARBA00022840"/>
    </source>
</evidence>
<accession>A0A4Q0A3R0</accession>
<evidence type="ECO:0000256" key="4">
    <source>
        <dbReference type="ARBA" id="ARBA00022741"/>
    </source>
</evidence>
<evidence type="ECO:0000313" key="17">
    <source>
        <dbReference type="EMBL" id="RKP40221.1"/>
    </source>
</evidence>
<dbReference type="InterPro" id="IPR020838">
    <property type="entry name" value="DBINO"/>
</dbReference>
<comment type="similarity">
    <text evidence="2 12">Belongs to the SNF2/RAD54 helicase family.</text>
</comment>
<evidence type="ECO:0000256" key="2">
    <source>
        <dbReference type="ARBA" id="ARBA00007025"/>
    </source>
</evidence>
<dbReference type="CDD" id="cd18793">
    <property type="entry name" value="SF2_C_SNF"/>
    <property type="match status" value="1"/>
</dbReference>
<feature type="domain" description="DBINO" evidence="16">
    <location>
        <begin position="1"/>
        <end position="122"/>
    </location>
</feature>
<comment type="domain">
    <text evidence="12">The DBINO region is involved in binding to DNA.</text>
</comment>
<dbReference type="SUPFAM" id="SSF52540">
    <property type="entry name" value="P-loop containing nucleoside triphosphate hydrolases"/>
    <property type="match status" value="2"/>
</dbReference>
<dbReference type="PROSITE" id="PS51194">
    <property type="entry name" value="HELICASE_CTER"/>
    <property type="match status" value="1"/>
</dbReference>
<keyword evidence="8 12" id="KW-0238">DNA-binding</keyword>
<name>A0A4Q0A3R0_9FUNG</name>
<dbReference type="PANTHER" id="PTHR45685:SF2">
    <property type="entry name" value="CHROMATIN-REMODELING ATPASE INO80"/>
    <property type="match status" value="1"/>
</dbReference>
<dbReference type="GO" id="GO:0005524">
    <property type="term" value="F:ATP binding"/>
    <property type="evidence" value="ECO:0007669"/>
    <property type="project" value="UniProtKB-UniRule"/>
</dbReference>
<evidence type="ECO:0000256" key="5">
    <source>
        <dbReference type="ARBA" id="ARBA00022763"/>
    </source>
</evidence>
<dbReference type="STRING" id="215637.A0A4Q0A3R0"/>
<dbReference type="Gene3D" id="3.40.50.300">
    <property type="entry name" value="P-loop containing nucleotide triphosphate hydrolases"/>
    <property type="match status" value="1"/>
</dbReference>
<feature type="non-terminal residue" evidence="17">
    <location>
        <position position="1"/>
    </location>
</feature>
<comment type="subunit">
    <text evidence="12">Component of the INO80 chromatin-remodeling complex.</text>
</comment>
<dbReference type="SMART" id="SM00490">
    <property type="entry name" value="HELICc"/>
    <property type="match status" value="1"/>
</dbReference>
<feature type="non-terminal residue" evidence="17">
    <location>
        <position position="950"/>
    </location>
</feature>
<keyword evidence="6 12" id="KW-0378">Hydrolase</keyword>
<keyword evidence="5 12" id="KW-0227">DNA damage</keyword>
<dbReference type="GO" id="GO:0006338">
    <property type="term" value="P:chromatin remodeling"/>
    <property type="evidence" value="ECO:0007669"/>
    <property type="project" value="UniProtKB-UniRule"/>
</dbReference>
<evidence type="ECO:0000256" key="6">
    <source>
        <dbReference type="ARBA" id="ARBA00022801"/>
    </source>
</evidence>
<keyword evidence="11" id="KW-0539">Nucleus</keyword>
<evidence type="ECO:0000313" key="18">
    <source>
        <dbReference type="Proteomes" id="UP000268162"/>
    </source>
</evidence>
<dbReference type="InterPro" id="IPR027417">
    <property type="entry name" value="P-loop_NTPase"/>
</dbReference>
<dbReference type="InterPro" id="IPR014001">
    <property type="entry name" value="Helicase_ATP-bd"/>
</dbReference>
<evidence type="ECO:0000256" key="12">
    <source>
        <dbReference type="RuleBase" id="RU368001"/>
    </source>
</evidence>
<dbReference type="PANTHER" id="PTHR45685">
    <property type="entry name" value="HELICASE SRCAP-RELATED"/>
    <property type="match status" value="1"/>
</dbReference>
<feature type="coiled-coil region" evidence="13">
    <location>
        <begin position="61"/>
        <end position="108"/>
    </location>
</feature>
<feature type="domain" description="Helicase ATP-binding" evidence="14">
    <location>
        <begin position="252"/>
        <end position="423"/>
    </location>
</feature>
<evidence type="ECO:0000259" key="15">
    <source>
        <dbReference type="PROSITE" id="PS51194"/>
    </source>
</evidence>
<dbReference type="PROSITE" id="PS51413">
    <property type="entry name" value="DBINO"/>
    <property type="match status" value="1"/>
</dbReference>
<dbReference type="EMBL" id="ML002218">
    <property type="protein sequence ID" value="RKP40221.1"/>
    <property type="molecule type" value="Genomic_DNA"/>
</dbReference>
<dbReference type="InterPro" id="IPR000330">
    <property type="entry name" value="SNF2_N"/>
</dbReference>
<dbReference type="GO" id="GO:0042393">
    <property type="term" value="F:histone binding"/>
    <property type="evidence" value="ECO:0007669"/>
    <property type="project" value="TreeGrafter"/>
</dbReference>
<protein>
    <recommendedName>
        <fullName evidence="3 12">Chromatin-remodeling ATPase INO80</fullName>
        <ecNumber evidence="12">3.6.4.-</ecNumber>
    </recommendedName>
</protein>
<evidence type="ECO:0000259" key="16">
    <source>
        <dbReference type="PROSITE" id="PS51413"/>
    </source>
</evidence>
<dbReference type="EC" id="3.6.4.-" evidence="12"/>
<keyword evidence="9" id="KW-0010">Activator</keyword>
<evidence type="ECO:0000256" key="13">
    <source>
        <dbReference type="SAM" id="Coils"/>
    </source>
</evidence>
<evidence type="ECO:0000256" key="11">
    <source>
        <dbReference type="ARBA" id="ARBA00023242"/>
    </source>
</evidence>
<dbReference type="InterPro" id="IPR038718">
    <property type="entry name" value="SNF2-like_sf"/>
</dbReference>
<gene>
    <name evidence="17" type="ORF">BJ085DRAFT_7293</name>
</gene>
<keyword evidence="4" id="KW-0547">Nucleotide-binding</keyword>
<dbReference type="InterPro" id="IPR050520">
    <property type="entry name" value="INO80/SWR1_helicase"/>
</dbReference>
<keyword evidence="18" id="KW-1185">Reference proteome</keyword>
<dbReference type="Pfam" id="PF00271">
    <property type="entry name" value="Helicase_C"/>
    <property type="match status" value="1"/>
</dbReference>
<dbReference type="GO" id="GO:0003677">
    <property type="term" value="F:DNA binding"/>
    <property type="evidence" value="ECO:0007669"/>
    <property type="project" value="UniProtKB-UniRule"/>
</dbReference>
<dbReference type="GO" id="GO:0006281">
    <property type="term" value="P:DNA repair"/>
    <property type="evidence" value="ECO:0007669"/>
    <property type="project" value="UniProtKB-UniRule"/>
</dbReference>
<dbReference type="InterPro" id="IPR049730">
    <property type="entry name" value="SNF2/RAD54-like_C"/>
</dbReference>
<evidence type="ECO:0000256" key="3">
    <source>
        <dbReference type="ARBA" id="ARBA00019805"/>
    </source>
</evidence>
<dbReference type="PROSITE" id="PS51192">
    <property type="entry name" value="HELICASE_ATP_BIND_1"/>
    <property type="match status" value="1"/>
</dbReference>
<proteinExistence type="inferred from homology"/>
<evidence type="ECO:0000256" key="8">
    <source>
        <dbReference type="ARBA" id="ARBA00023125"/>
    </source>
</evidence>
<dbReference type="FunFam" id="3.40.50.10810:FF:000006">
    <property type="entry name" value="Putative DNA helicase INO80"/>
    <property type="match status" value="1"/>
</dbReference>
<feature type="domain" description="Helicase C-terminal" evidence="15">
    <location>
        <begin position="803"/>
        <end position="950"/>
    </location>
</feature>
<dbReference type="GO" id="GO:0016887">
    <property type="term" value="F:ATP hydrolysis activity"/>
    <property type="evidence" value="ECO:0007669"/>
    <property type="project" value="TreeGrafter"/>
</dbReference>
<evidence type="ECO:0000259" key="14">
    <source>
        <dbReference type="PROSITE" id="PS51192"/>
    </source>
</evidence>